<proteinExistence type="predicted"/>
<dbReference type="RefSeq" id="WP_111360640.1">
    <property type="nucleotide sequence ID" value="NZ_NHSK01000143.1"/>
</dbReference>
<name>A0A327JRP0_9BRAD</name>
<accession>A0A327JRP0</accession>
<evidence type="ECO:0000256" key="1">
    <source>
        <dbReference type="SAM" id="Phobius"/>
    </source>
</evidence>
<keyword evidence="1" id="KW-0472">Membrane</keyword>
<reference evidence="3 4" key="1">
    <citation type="submission" date="2017-07" db="EMBL/GenBank/DDBJ databases">
        <title>Draft Genome Sequences of Select Purple Nonsulfur Bacteria.</title>
        <authorList>
            <person name="Lasarre B."/>
            <person name="Mckinlay J.B."/>
        </authorList>
    </citation>
    <scope>NUCLEOTIDE SEQUENCE [LARGE SCALE GENOMIC DNA]</scope>
    <source>
        <strain evidence="3 4">DSM 11907</strain>
    </source>
</reference>
<dbReference type="EMBL" id="NPEU01000789">
    <property type="protein sequence ID" value="RAI28094.1"/>
    <property type="molecule type" value="Genomic_DNA"/>
</dbReference>
<keyword evidence="1" id="KW-0812">Transmembrane</keyword>
<feature type="transmembrane region" description="Helical" evidence="1">
    <location>
        <begin position="7"/>
        <end position="25"/>
    </location>
</feature>
<evidence type="ECO:0000313" key="3">
    <source>
        <dbReference type="EMBL" id="RAI28094.1"/>
    </source>
</evidence>
<dbReference type="InterPro" id="IPR021309">
    <property type="entry name" value="YgaP-like_TM"/>
</dbReference>
<dbReference type="OrthoDB" id="9804804at2"/>
<sequence>MTKNIGMMDRAVRAIVGIALIYWAWKGGGPTWAWIGVLPLATALIAYCPAYPLFGINTCDTKEPAKR</sequence>
<keyword evidence="1" id="KW-1133">Transmembrane helix</keyword>
<feature type="domain" description="Inner membrane protein YgaP-like transmembrane" evidence="2">
    <location>
        <begin position="1"/>
        <end position="62"/>
    </location>
</feature>
<dbReference type="Proteomes" id="UP000248863">
    <property type="component" value="Unassembled WGS sequence"/>
</dbReference>
<dbReference type="Pfam" id="PF11127">
    <property type="entry name" value="YgaP-like_TM"/>
    <property type="match status" value="1"/>
</dbReference>
<gene>
    <name evidence="3" type="ORF">CH338_29675</name>
</gene>
<comment type="caution">
    <text evidence="3">The sequence shown here is derived from an EMBL/GenBank/DDBJ whole genome shotgun (WGS) entry which is preliminary data.</text>
</comment>
<dbReference type="AlphaFoldDB" id="A0A327JRP0"/>
<evidence type="ECO:0000313" key="4">
    <source>
        <dbReference type="Proteomes" id="UP000248863"/>
    </source>
</evidence>
<evidence type="ECO:0000259" key="2">
    <source>
        <dbReference type="Pfam" id="PF11127"/>
    </source>
</evidence>
<organism evidence="3 4">
    <name type="scientific">Rhodoplanes elegans</name>
    <dbReference type="NCBI Taxonomy" id="29408"/>
    <lineage>
        <taxon>Bacteria</taxon>
        <taxon>Pseudomonadati</taxon>
        <taxon>Pseudomonadota</taxon>
        <taxon>Alphaproteobacteria</taxon>
        <taxon>Hyphomicrobiales</taxon>
        <taxon>Nitrobacteraceae</taxon>
        <taxon>Rhodoplanes</taxon>
    </lineage>
</organism>
<keyword evidence="4" id="KW-1185">Reference proteome</keyword>
<feature type="transmembrane region" description="Helical" evidence="1">
    <location>
        <begin position="31"/>
        <end position="54"/>
    </location>
</feature>
<protein>
    <recommendedName>
        <fullName evidence="2">Inner membrane protein YgaP-like transmembrane domain-containing protein</fullName>
    </recommendedName>
</protein>